<evidence type="ECO:0000313" key="18">
    <source>
        <dbReference type="EMBL" id="MBB4842508.1"/>
    </source>
</evidence>
<comment type="similarity">
    <text evidence="4">Belongs to the [NiFe]/[NiFeSe] hydrogenase small subunit family.</text>
</comment>
<dbReference type="GO" id="GO:0009055">
    <property type="term" value="F:electron transfer activity"/>
    <property type="evidence" value="ECO:0007669"/>
    <property type="project" value="TreeGrafter"/>
</dbReference>
<feature type="binding site" evidence="15">
    <location>
        <position position="258"/>
    </location>
    <ligand>
        <name>[3Fe-4S] cluster</name>
        <dbReference type="ChEBI" id="CHEBI:21137"/>
    </ligand>
</feature>
<keyword evidence="8 15" id="KW-0479">Metal-binding</keyword>
<feature type="binding site" evidence="15">
    <location>
        <position position="255"/>
    </location>
    <ligand>
        <name>[3Fe-4S] cluster</name>
        <dbReference type="ChEBI" id="CHEBI:21137"/>
    </ligand>
</feature>
<reference evidence="18 19" key="1">
    <citation type="submission" date="2020-08" db="EMBL/GenBank/DDBJ databases">
        <title>Functional genomics of gut bacteria from endangered species of beetles.</title>
        <authorList>
            <person name="Carlos-Shanley C."/>
        </authorList>
    </citation>
    <scope>NUCLEOTIDE SEQUENCE [LARGE SCALE GENOMIC DNA]</scope>
    <source>
        <strain evidence="18 19">S00239</strain>
    </source>
</reference>
<feature type="domain" description="Cytochrome-c3 hydrogenase C-terminal" evidence="17">
    <location>
        <begin position="193"/>
        <end position="270"/>
    </location>
</feature>
<keyword evidence="7 15" id="KW-0004">4Fe-4S</keyword>
<feature type="binding site" evidence="15">
    <location>
        <position position="113"/>
    </location>
    <ligand>
        <name>[4Fe-4S] cluster</name>
        <dbReference type="ChEBI" id="CHEBI:49883"/>
        <label>1</label>
    </ligand>
</feature>
<comment type="caution">
    <text evidence="18">The sequence shown here is derived from an EMBL/GenBank/DDBJ whole genome shotgun (WGS) entry which is preliminary data.</text>
</comment>
<protein>
    <recommendedName>
        <fullName evidence="6">hydrogenase (acceptor)</fullName>
        <ecNumber evidence="6">1.12.99.6</ecNumber>
    </recommendedName>
</protein>
<dbReference type="InterPro" id="IPR037024">
    <property type="entry name" value="NiFe_Hase_small_N_sf"/>
</dbReference>
<accession>A0A840L8G0</accession>
<dbReference type="InterPro" id="IPR037148">
    <property type="entry name" value="NiFe-Hase_small_C_sf"/>
</dbReference>
<evidence type="ECO:0000313" key="19">
    <source>
        <dbReference type="Proteomes" id="UP000562027"/>
    </source>
</evidence>
<keyword evidence="11 15" id="KW-0408">Iron</keyword>
<dbReference type="GO" id="GO:0030313">
    <property type="term" value="C:cell envelope"/>
    <property type="evidence" value="ECO:0007669"/>
    <property type="project" value="UniProtKB-SubCell"/>
</dbReference>
<comment type="catalytic activity">
    <reaction evidence="14">
        <text>H2 + A = AH2</text>
        <dbReference type="Rhea" id="RHEA:12116"/>
        <dbReference type="ChEBI" id="CHEBI:13193"/>
        <dbReference type="ChEBI" id="CHEBI:17499"/>
        <dbReference type="ChEBI" id="CHEBI:18276"/>
        <dbReference type="EC" id="1.12.99.6"/>
    </reaction>
</comment>
<evidence type="ECO:0000256" key="14">
    <source>
        <dbReference type="ARBA" id="ARBA00048757"/>
    </source>
</evidence>
<feature type="binding site" evidence="15">
    <location>
        <position position="228"/>
    </location>
    <ligand>
        <name>[4Fe-4S] cluster</name>
        <dbReference type="ChEBI" id="CHEBI:49883"/>
        <label>2</label>
    </ligand>
</feature>
<comment type="cofactor">
    <cofactor evidence="1">
        <name>[3Fe-4S] cluster</name>
        <dbReference type="ChEBI" id="CHEBI:21137"/>
    </cofactor>
</comment>
<dbReference type="PANTHER" id="PTHR30013:SF5">
    <property type="entry name" value="HYDROGENASE SMALL SUBUNIT"/>
    <property type="match status" value="1"/>
</dbReference>
<keyword evidence="9" id="KW-0732">Signal</keyword>
<evidence type="ECO:0000259" key="16">
    <source>
        <dbReference type="Pfam" id="PF01058"/>
    </source>
</evidence>
<dbReference type="GO" id="GO:0051538">
    <property type="term" value="F:3 iron, 4 sulfur cluster binding"/>
    <property type="evidence" value="ECO:0007669"/>
    <property type="project" value="UniProtKB-KW"/>
</dbReference>
<feature type="binding site" evidence="15">
    <location>
        <position position="161"/>
    </location>
    <ligand>
        <name>[4Fe-4S] cluster</name>
        <dbReference type="ChEBI" id="CHEBI:49883"/>
        <label>1</label>
    </ligand>
</feature>
<evidence type="ECO:0000256" key="1">
    <source>
        <dbReference type="ARBA" id="ARBA00001927"/>
    </source>
</evidence>
<dbReference type="PIRSF" id="PIRSF000310">
    <property type="entry name" value="NiFe_hyd_ssu"/>
    <property type="match status" value="1"/>
</dbReference>
<dbReference type="Gene3D" id="3.40.50.700">
    <property type="entry name" value="NADH:ubiquinone oxidoreductase-like, 20kDa subunit"/>
    <property type="match status" value="1"/>
</dbReference>
<keyword evidence="19" id="KW-1185">Reference proteome</keyword>
<name>A0A840L8G0_9BURK</name>
<dbReference type="EC" id="1.12.99.6" evidence="6"/>
<dbReference type="Gene3D" id="4.10.480.10">
    <property type="entry name" value="Cytochrome-c3 hydrogenase, C-terminal domain"/>
    <property type="match status" value="1"/>
</dbReference>
<dbReference type="GO" id="GO:0016020">
    <property type="term" value="C:membrane"/>
    <property type="evidence" value="ECO:0007669"/>
    <property type="project" value="TreeGrafter"/>
</dbReference>
<dbReference type="Pfam" id="PF14720">
    <property type="entry name" value="NiFe_hyd_SSU_C"/>
    <property type="match status" value="1"/>
</dbReference>
<dbReference type="EMBL" id="JACHLP010000002">
    <property type="protein sequence ID" value="MBB4842508.1"/>
    <property type="molecule type" value="Genomic_DNA"/>
</dbReference>
<dbReference type="InterPro" id="IPR027394">
    <property type="entry name" value="Cytochrome-c3_hydrogenase_C"/>
</dbReference>
<feature type="binding site" evidence="15">
    <location>
        <position position="201"/>
    </location>
    <ligand>
        <name>[4Fe-4S] cluster</name>
        <dbReference type="ChEBI" id="CHEBI:49883"/>
        <label>2</label>
    </ligand>
</feature>
<dbReference type="GO" id="GO:0033748">
    <property type="term" value="F:hydrogenase (acceptor) activity"/>
    <property type="evidence" value="ECO:0007669"/>
    <property type="project" value="UniProtKB-EC"/>
</dbReference>
<comment type="subunit">
    <text evidence="5">Heterodimer of a large and a small subunit.</text>
</comment>
<evidence type="ECO:0000256" key="15">
    <source>
        <dbReference type="PIRSR" id="PIRSR000310-1"/>
    </source>
</evidence>
<evidence type="ECO:0000256" key="3">
    <source>
        <dbReference type="ARBA" id="ARBA00004196"/>
    </source>
</evidence>
<evidence type="ECO:0000256" key="2">
    <source>
        <dbReference type="ARBA" id="ARBA00001966"/>
    </source>
</evidence>
<gene>
    <name evidence="18" type="ORF">HNP55_001023</name>
</gene>
<sequence>MTTLFWIQTGACGGDSLALLSAESPSLEQLLSHHGVELLWHPSLSHAPTRRFDELIKAIGAGEQRLDILCVEGSIITAPRGTGMFDRHKDRAKMDIVRELAQAAEAVVAMGTCAAYGGVHAAEPNPSDCTGLQFERAQRGGLLGAEWRSKRGLPVINVAGCPAHPHAMSQTLAWLAMGLPIALDAINRPKAFFSAMVHQGCSRNEHHEYDIEDTQPGGQGCMFYNLGCEGPMTQAVCNDDLWQGVSSKTRAGVPCVGCTAPTFPKEGALFVTEKIGAVPVRLPLGVERPRYMAYKNLARAAAPLRLRGLDAGRKTKTPQSGEE</sequence>
<dbReference type="SUPFAM" id="SSF56770">
    <property type="entry name" value="HydA/Nqo6-like"/>
    <property type="match status" value="1"/>
</dbReference>
<dbReference type="Pfam" id="PF01058">
    <property type="entry name" value="Oxidored_q6"/>
    <property type="match status" value="1"/>
</dbReference>
<evidence type="ECO:0000256" key="10">
    <source>
        <dbReference type="ARBA" id="ARBA00023002"/>
    </source>
</evidence>
<dbReference type="GO" id="GO:0008901">
    <property type="term" value="F:ferredoxin hydrogenase activity"/>
    <property type="evidence" value="ECO:0007669"/>
    <property type="project" value="InterPro"/>
</dbReference>
<feature type="binding site" evidence="15">
    <location>
        <position position="198"/>
    </location>
    <ligand>
        <name>[4Fe-4S] cluster</name>
        <dbReference type="ChEBI" id="CHEBI:49883"/>
        <label>2</label>
    </ligand>
</feature>
<dbReference type="Proteomes" id="UP000562027">
    <property type="component" value="Unassembled WGS sequence"/>
</dbReference>
<dbReference type="GO" id="GO:0044569">
    <property type="term" value="C:[Ni-Fe] hydrogenase complex"/>
    <property type="evidence" value="ECO:0007669"/>
    <property type="project" value="TreeGrafter"/>
</dbReference>
<proteinExistence type="inferred from homology"/>
<dbReference type="GO" id="GO:0009375">
    <property type="term" value="C:ferredoxin hydrogenase complex"/>
    <property type="evidence" value="ECO:0007669"/>
    <property type="project" value="InterPro"/>
</dbReference>
<evidence type="ECO:0000256" key="6">
    <source>
        <dbReference type="ARBA" id="ARBA00012082"/>
    </source>
</evidence>
<evidence type="ECO:0000256" key="8">
    <source>
        <dbReference type="ARBA" id="ARBA00022723"/>
    </source>
</evidence>
<organism evidence="18 19">
    <name type="scientific">Roseateles oligotrophus</name>
    <dbReference type="NCBI Taxonomy" id="1769250"/>
    <lineage>
        <taxon>Bacteria</taxon>
        <taxon>Pseudomonadati</taxon>
        <taxon>Pseudomonadota</taxon>
        <taxon>Betaproteobacteria</taxon>
        <taxon>Burkholderiales</taxon>
        <taxon>Sphaerotilaceae</taxon>
        <taxon>Roseateles</taxon>
    </lineage>
</organism>
<dbReference type="AlphaFoldDB" id="A0A840L8G0"/>
<dbReference type="RefSeq" id="WP_184296884.1">
    <property type="nucleotide sequence ID" value="NZ_JACHLP010000002.1"/>
</dbReference>
<feature type="binding site" evidence="15">
    <location>
        <position position="237"/>
    </location>
    <ligand>
        <name>[3Fe-4S] cluster</name>
        <dbReference type="ChEBI" id="CHEBI:21137"/>
    </ligand>
</feature>
<evidence type="ECO:0000256" key="7">
    <source>
        <dbReference type="ARBA" id="ARBA00022485"/>
    </source>
</evidence>
<keyword evidence="10 18" id="KW-0560">Oxidoreductase</keyword>
<feature type="domain" description="NADH:ubiquinone oxidoreductase-like 20kDa subunit" evidence="16">
    <location>
        <begin position="12"/>
        <end position="173"/>
    </location>
</feature>
<comment type="subcellular location">
    <subcellularLocation>
        <location evidence="3">Cell envelope</location>
    </subcellularLocation>
</comment>
<evidence type="ECO:0000256" key="4">
    <source>
        <dbReference type="ARBA" id="ARBA00006605"/>
    </source>
</evidence>
<evidence type="ECO:0000256" key="13">
    <source>
        <dbReference type="ARBA" id="ARBA00023291"/>
    </source>
</evidence>
<evidence type="ECO:0000256" key="9">
    <source>
        <dbReference type="ARBA" id="ARBA00022729"/>
    </source>
</evidence>
<keyword evidence="12 15" id="KW-0411">Iron-sulfur</keyword>
<dbReference type="InterPro" id="IPR006137">
    <property type="entry name" value="NADH_UbQ_OxRdtase-like_20kDa"/>
</dbReference>
<feature type="binding site" evidence="15">
    <location>
        <position position="12"/>
    </location>
    <ligand>
        <name>[4Fe-4S] cluster</name>
        <dbReference type="ChEBI" id="CHEBI:49883"/>
        <label>1</label>
    </ligand>
</feature>
<keyword evidence="13 15" id="KW-0003">3Fe-4S</keyword>
<dbReference type="InterPro" id="IPR001821">
    <property type="entry name" value="NiFe_hydrogenase_ssu"/>
</dbReference>
<dbReference type="GO" id="GO:0009061">
    <property type="term" value="P:anaerobic respiration"/>
    <property type="evidence" value="ECO:0007669"/>
    <property type="project" value="TreeGrafter"/>
</dbReference>
<dbReference type="PRINTS" id="PR00614">
    <property type="entry name" value="NIHGNASESMLL"/>
</dbReference>
<comment type="cofactor">
    <cofactor evidence="2">
        <name>[4Fe-4S] cluster</name>
        <dbReference type="ChEBI" id="CHEBI:49883"/>
    </cofactor>
</comment>
<feature type="binding site" evidence="15">
    <location>
        <position position="221"/>
    </location>
    <ligand>
        <name>[4Fe-4S] cluster</name>
        <dbReference type="ChEBI" id="CHEBI:49883"/>
        <label>2</label>
    </ligand>
</feature>
<dbReference type="PANTHER" id="PTHR30013">
    <property type="entry name" value="NIFE / NIFESE HYDROGENASE SMALL SUBUNIT FAMILY MEMBER"/>
    <property type="match status" value="1"/>
</dbReference>
<dbReference type="GO" id="GO:0046872">
    <property type="term" value="F:metal ion binding"/>
    <property type="evidence" value="ECO:0007669"/>
    <property type="project" value="UniProtKB-KW"/>
</dbReference>
<evidence type="ECO:0000256" key="5">
    <source>
        <dbReference type="ARBA" id="ARBA00011771"/>
    </source>
</evidence>
<evidence type="ECO:0000256" key="11">
    <source>
        <dbReference type="ARBA" id="ARBA00023004"/>
    </source>
</evidence>
<dbReference type="GO" id="GO:0051539">
    <property type="term" value="F:4 iron, 4 sulfur cluster binding"/>
    <property type="evidence" value="ECO:0007669"/>
    <property type="project" value="UniProtKB-KW"/>
</dbReference>
<evidence type="ECO:0000259" key="17">
    <source>
        <dbReference type="Pfam" id="PF14720"/>
    </source>
</evidence>
<evidence type="ECO:0000256" key="12">
    <source>
        <dbReference type="ARBA" id="ARBA00023014"/>
    </source>
</evidence>